<keyword evidence="5" id="KW-1185">Reference proteome</keyword>
<comment type="caution">
    <text evidence="4">The sequence shown here is derived from an EMBL/GenBank/DDBJ whole genome shotgun (WGS) entry which is preliminary data.</text>
</comment>
<proteinExistence type="predicted"/>
<feature type="coiled-coil region" evidence="2">
    <location>
        <begin position="2"/>
        <end position="73"/>
    </location>
</feature>
<dbReference type="InterPro" id="IPR001841">
    <property type="entry name" value="Znf_RING"/>
</dbReference>
<dbReference type="EMBL" id="CAJJDP010000126">
    <property type="protein sequence ID" value="CAD8202269.1"/>
    <property type="molecule type" value="Genomic_DNA"/>
</dbReference>
<feature type="domain" description="RING-type" evidence="3">
    <location>
        <begin position="242"/>
        <end position="280"/>
    </location>
</feature>
<evidence type="ECO:0000313" key="5">
    <source>
        <dbReference type="Proteomes" id="UP000683925"/>
    </source>
</evidence>
<evidence type="ECO:0000313" key="4">
    <source>
        <dbReference type="EMBL" id="CAD8202269.1"/>
    </source>
</evidence>
<dbReference type="Pfam" id="PF13920">
    <property type="entry name" value="zf-C3HC4_3"/>
    <property type="match status" value="1"/>
</dbReference>
<dbReference type="OrthoDB" id="10251804at2759"/>
<dbReference type="PANTHER" id="PTHR22696">
    <property type="entry name" value="E3 UBIQUITIN-PROTEIN LIGASE RNF26"/>
    <property type="match status" value="1"/>
</dbReference>
<dbReference type="PANTHER" id="PTHR22696:SF1">
    <property type="entry name" value="E3 UBIQUITIN-PROTEIN LIGASE RNF26"/>
    <property type="match status" value="1"/>
</dbReference>
<sequence>MIQIEQQENVGQKEKVRNLIEKLENHLRLDEKINNLKIQLEKMRLQITTSTDKNSIREKISQLEVAMFNYEEEKKISNYTEEEKNKLLDNIRNIIQQIRPLPFSCENKKQIHKNLKNLNRFEEHFLILRVKSSDEEFVIQASKILSLVCDKKNEIKSVINQSKDNINNGESQQGNLLENWAEIKIVEENQKVHQQETPTQGGNVIEQIDLDGQNKLSNENMIKQELIEKGQESEQICESEKCLICFAKKRKFVAIPCGHFIYCQVCKELVMQKLKCLLCRQNVLQMFEIFA</sequence>
<dbReference type="PROSITE" id="PS50089">
    <property type="entry name" value="ZF_RING_2"/>
    <property type="match status" value="1"/>
</dbReference>
<protein>
    <recommendedName>
        <fullName evidence="3">RING-type domain-containing protein</fullName>
    </recommendedName>
</protein>
<dbReference type="AlphaFoldDB" id="A0A8S1XMK3"/>
<reference evidence="4" key="1">
    <citation type="submission" date="2021-01" db="EMBL/GenBank/DDBJ databases">
        <authorList>
            <consortium name="Genoscope - CEA"/>
            <person name="William W."/>
        </authorList>
    </citation>
    <scope>NUCLEOTIDE SEQUENCE</scope>
</reference>
<organism evidence="4 5">
    <name type="scientific">Paramecium octaurelia</name>
    <dbReference type="NCBI Taxonomy" id="43137"/>
    <lineage>
        <taxon>Eukaryota</taxon>
        <taxon>Sar</taxon>
        <taxon>Alveolata</taxon>
        <taxon>Ciliophora</taxon>
        <taxon>Intramacronucleata</taxon>
        <taxon>Oligohymenophorea</taxon>
        <taxon>Peniculida</taxon>
        <taxon>Parameciidae</taxon>
        <taxon>Paramecium</taxon>
    </lineage>
</organism>
<keyword evidence="1" id="KW-0862">Zinc</keyword>
<dbReference type="GO" id="GO:0008270">
    <property type="term" value="F:zinc ion binding"/>
    <property type="evidence" value="ECO:0007669"/>
    <property type="project" value="UniProtKB-KW"/>
</dbReference>
<dbReference type="OMA" id="QMFEIFA"/>
<name>A0A8S1XMK3_PAROT</name>
<dbReference type="GO" id="GO:0061630">
    <property type="term" value="F:ubiquitin protein ligase activity"/>
    <property type="evidence" value="ECO:0007669"/>
    <property type="project" value="TreeGrafter"/>
</dbReference>
<gene>
    <name evidence="4" type="ORF">POCTA_138.1.T1260168</name>
</gene>
<evidence type="ECO:0000256" key="2">
    <source>
        <dbReference type="SAM" id="Coils"/>
    </source>
</evidence>
<keyword evidence="1" id="KW-0479">Metal-binding</keyword>
<keyword evidence="2" id="KW-0175">Coiled coil</keyword>
<dbReference type="GO" id="GO:0016567">
    <property type="term" value="P:protein ubiquitination"/>
    <property type="evidence" value="ECO:0007669"/>
    <property type="project" value="TreeGrafter"/>
</dbReference>
<accession>A0A8S1XMK3</accession>
<evidence type="ECO:0000256" key="1">
    <source>
        <dbReference type="PROSITE-ProRule" id="PRU00175"/>
    </source>
</evidence>
<dbReference type="GO" id="GO:0006511">
    <property type="term" value="P:ubiquitin-dependent protein catabolic process"/>
    <property type="evidence" value="ECO:0007669"/>
    <property type="project" value="TreeGrafter"/>
</dbReference>
<evidence type="ECO:0000259" key="3">
    <source>
        <dbReference type="PROSITE" id="PS50089"/>
    </source>
</evidence>
<keyword evidence="1" id="KW-0863">Zinc-finger</keyword>
<dbReference type="Proteomes" id="UP000683925">
    <property type="component" value="Unassembled WGS sequence"/>
</dbReference>